<dbReference type="Proteomes" id="UP001150266">
    <property type="component" value="Unassembled WGS sequence"/>
</dbReference>
<evidence type="ECO:0000313" key="3">
    <source>
        <dbReference type="Proteomes" id="UP001150266"/>
    </source>
</evidence>
<feature type="region of interest" description="Disordered" evidence="1">
    <location>
        <begin position="1"/>
        <end position="27"/>
    </location>
</feature>
<dbReference type="OrthoDB" id="10483247at2759"/>
<dbReference type="EMBL" id="JAOTPV010000004">
    <property type="protein sequence ID" value="KAJ4483770.1"/>
    <property type="molecule type" value="Genomic_DNA"/>
</dbReference>
<evidence type="ECO:0000256" key="1">
    <source>
        <dbReference type="SAM" id="MobiDB-lite"/>
    </source>
</evidence>
<name>A0A9W9DTJ9_9AGAR</name>
<organism evidence="2 3">
    <name type="scientific">Lentinula aciculospora</name>
    <dbReference type="NCBI Taxonomy" id="153920"/>
    <lineage>
        <taxon>Eukaryota</taxon>
        <taxon>Fungi</taxon>
        <taxon>Dikarya</taxon>
        <taxon>Basidiomycota</taxon>
        <taxon>Agaricomycotina</taxon>
        <taxon>Agaricomycetes</taxon>
        <taxon>Agaricomycetidae</taxon>
        <taxon>Agaricales</taxon>
        <taxon>Marasmiineae</taxon>
        <taxon>Omphalotaceae</taxon>
        <taxon>Lentinula</taxon>
    </lineage>
</organism>
<evidence type="ECO:0000313" key="2">
    <source>
        <dbReference type="EMBL" id="KAJ4483770.1"/>
    </source>
</evidence>
<sequence length="97" mass="11448">MRQVAIEAQLQPDSRSSSPELLTHAEEQQRLRDETIAAFHQVSDDDNEDDDLFISREKTKDEQEREEEEYRYFLEREVGGDLKTWSRLKEGRGPSSY</sequence>
<protein>
    <submittedName>
        <fullName evidence="2">Uncharacterized protein</fullName>
    </submittedName>
</protein>
<keyword evidence="3" id="KW-1185">Reference proteome</keyword>
<comment type="caution">
    <text evidence="2">The sequence shown here is derived from an EMBL/GenBank/DDBJ whole genome shotgun (WGS) entry which is preliminary data.</text>
</comment>
<proteinExistence type="predicted"/>
<accession>A0A9W9DTJ9</accession>
<reference evidence="2" key="1">
    <citation type="submission" date="2022-08" db="EMBL/GenBank/DDBJ databases">
        <title>A Global Phylogenomic Analysis of the Shiitake Genus Lentinula.</title>
        <authorList>
            <consortium name="DOE Joint Genome Institute"/>
            <person name="Sierra-Patev S."/>
            <person name="Min B."/>
            <person name="Naranjo-Ortiz M."/>
            <person name="Looney B."/>
            <person name="Konkel Z."/>
            <person name="Slot J.C."/>
            <person name="Sakamoto Y."/>
            <person name="Steenwyk J.L."/>
            <person name="Rokas A."/>
            <person name="Carro J."/>
            <person name="Camarero S."/>
            <person name="Ferreira P."/>
            <person name="Molpeceres G."/>
            <person name="Ruiz-Duenas F.J."/>
            <person name="Serrano A."/>
            <person name="Henrissat B."/>
            <person name="Drula E."/>
            <person name="Hughes K.W."/>
            <person name="Mata J.L."/>
            <person name="Ishikawa N.K."/>
            <person name="Vargas-Isla R."/>
            <person name="Ushijima S."/>
            <person name="Smith C.A."/>
            <person name="Ahrendt S."/>
            <person name="Andreopoulos W."/>
            <person name="He G."/>
            <person name="Labutti K."/>
            <person name="Lipzen A."/>
            <person name="Ng V."/>
            <person name="Riley R."/>
            <person name="Sandor L."/>
            <person name="Barry K."/>
            <person name="Martinez A.T."/>
            <person name="Xiao Y."/>
            <person name="Gibbons J.G."/>
            <person name="Terashima K."/>
            <person name="Grigoriev I.V."/>
            <person name="Hibbett D.S."/>
        </authorList>
    </citation>
    <scope>NUCLEOTIDE SEQUENCE</scope>
    <source>
        <strain evidence="2">JLM2183</strain>
    </source>
</reference>
<gene>
    <name evidence="2" type="ORF">J3R30DRAFT_3451325</name>
</gene>
<feature type="compositionally biased region" description="Polar residues" evidence="1">
    <location>
        <begin position="11"/>
        <end position="20"/>
    </location>
</feature>
<dbReference type="AlphaFoldDB" id="A0A9W9DTJ9"/>